<keyword evidence="1 3" id="KW-0813">Transport</keyword>
<keyword evidence="3" id="KW-0653">Protein transport</keyword>
<dbReference type="GO" id="GO:0000145">
    <property type="term" value="C:exocyst"/>
    <property type="evidence" value="ECO:0007669"/>
    <property type="project" value="UniProtKB-UniRule"/>
</dbReference>
<dbReference type="InterPro" id="IPR039682">
    <property type="entry name" value="Sec8/EXOC4"/>
</dbReference>
<protein>
    <recommendedName>
        <fullName evidence="3">Exocyst complex component Sec8</fullName>
    </recommendedName>
</protein>
<feature type="domain" description="Exocyst complex component Sec8 N-terminal" evidence="5">
    <location>
        <begin position="42"/>
        <end position="120"/>
    </location>
</feature>
<organism evidence="6">
    <name type="scientific">Tetraselmis sp. GSL018</name>
    <dbReference type="NCBI Taxonomy" id="582737"/>
    <lineage>
        <taxon>Eukaryota</taxon>
        <taxon>Viridiplantae</taxon>
        <taxon>Chlorophyta</taxon>
        <taxon>core chlorophytes</taxon>
        <taxon>Chlorodendrophyceae</taxon>
        <taxon>Chlorodendrales</taxon>
        <taxon>Chlorodendraceae</taxon>
        <taxon>Tetraselmis</taxon>
    </lineage>
</organism>
<name>A0A061R3G9_9CHLO</name>
<accession>A0A061R3G9</accession>
<dbReference type="GO" id="GO:0006893">
    <property type="term" value="P:Golgi to plasma membrane transport"/>
    <property type="evidence" value="ECO:0007669"/>
    <property type="project" value="TreeGrafter"/>
</dbReference>
<dbReference type="InterPro" id="IPR007191">
    <property type="entry name" value="Sec8_exocyst_N"/>
</dbReference>
<proteinExistence type="inferred from homology"/>
<dbReference type="EMBL" id="GBEZ01019034">
    <property type="protein sequence ID" value="JAC67467.1"/>
    <property type="molecule type" value="Transcribed_RNA"/>
</dbReference>
<dbReference type="GO" id="GO:0006904">
    <property type="term" value="P:vesicle docking involved in exocytosis"/>
    <property type="evidence" value="ECO:0007669"/>
    <property type="project" value="InterPro"/>
</dbReference>
<evidence type="ECO:0000256" key="2">
    <source>
        <dbReference type="ARBA" id="ARBA00022483"/>
    </source>
</evidence>
<gene>
    <name evidence="6" type="primary">SEC8L1</name>
    <name evidence="6" type="ORF">TSPGSL018_11072</name>
</gene>
<feature type="compositionally biased region" description="Low complexity" evidence="4">
    <location>
        <begin position="862"/>
        <end position="871"/>
    </location>
</feature>
<comment type="function">
    <text evidence="3">Component of the exocyst complex involved in the docking of exocytic vesicles with fusion sites on the plasma membrane.</text>
</comment>
<dbReference type="GO" id="GO:0015031">
    <property type="term" value="P:protein transport"/>
    <property type="evidence" value="ECO:0007669"/>
    <property type="project" value="UniProtKB-KW"/>
</dbReference>
<feature type="region of interest" description="Disordered" evidence="4">
    <location>
        <begin position="214"/>
        <end position="243"/>
    </location>
</feature>
<evidence type="ECO:0000256" key="3">
    <source>
        <dbReference type="RuleBase" id="RU367079"/>
    </source>
</evidence>
<comment type="similarity">
    <text evidence="3">Belongs to the SEC8 family.</text>
</comment>
<evidence type="ECO:0000256" key="4">
    <source>
        <dbReference type="SAM" id="MobiDB-lite"/>
    </source>
</evidence>
<keyword evidence="2 3" id="KW-0268">Exocytosis</keyword>
<sequence>MDPVDWGSVDQELARVSEDLKNPEFEPFPVVVEVLCEENPELRLKELKEQYGRLELLVDSVVHAYHNGFNKALQNYSGILQHFNVAQSQVESLRCDLDDARSRLGAKSRHLEAQWQKSIMLAVGLLLQGAGKLARQELRQVEGLINVRKEMAERRRSLQEAIVAELQRQVYSRARESSDSSIDAEDAQREGEQNQQMADPLHRRLSSLEIGTAGASLSRRNSSMAVGRTPQAGRAAGRLGGSERGAAALRGMQSEMELTGHSHRANSLRRKNSFLGTDMGLFGSQRHKRTGSEARGVAKTHRNTLSSMDLFNDWAGGADEGGESKKFDSLVRCLVQIGGVADAKCSLQESISSQTQSLIREAVEATRPESNRKSDLGGNTILQNDYVRVGLSPDKQRFIASAVQAVFEGCSAAFRDLVTLLRNIAEQTEKEDPAIPYVKQFQEGRSRKEERRESEAGNLTVQRSLFSLGMLSAEDSAREARKTAVMEDSENAWTVMMNECEHFLQDLLIPMGKDSTKEATGKWNSGPANSDSSCRLAFQFDVILDDFKPDAFVANRANDLSQAEIVNPDYRTTLKATLGHEPSPYHAVPLYRPVVQFVDAGNRILDSLARELSTARQQSKQDATRLRHFLEGVVIDSFLPRARVDFRARCSTIVEDPEMFRPRARFRASYEKEVGKGRPVLGAALAAESLFNEVMGWAANMPLFSQQLASVADATMGRLLGSLSDLYADIAGERCKSAALASRADIALKMASEPAAGLLQEAVKFYCPKKENEFDSRAAVAAIAAAGLGSSGDGSAAGAELLQILQKELPVAQEDLLMDARGDMGRISQIAAVSDSLEYLSQVIHDQGTATIAGNGKGGKGNINSSSFGNSRHNRRNGTPGGTPVLSGTLKVLVDRCQSLSGRCLRTLRLELQLLLMYYLQDLPNDNFLNDDTEAVKADERLGGLTRSVSRFEDAVGPFLPSRHRSYVVGAASKTASCYLRSLLPDLQDISLALPENIKKVCMVLEPVLTSLSSKGDTQGIFSKSGNHFDDTRTYFDLLKSSADALVKFARERPSRFSPPEYLALLEAKVPGRHVTDEHRVQLAKALGREKGRRGLSSDNSRKKVLQAAPTFERLSREWSSSVSAFGSYDDSPGAPSD</sequence>
<reference evidence="6" key="1">
    <citation type="submission" date="2014-05" db="EMBL/GenBank/DDBJ databases">
        <title>The transcriptome of the halophilic microalga Tetraselmis sp. GSL018 isolated from the Great Salt Lake, Utah.</title>
        <authorList>
            <person name="Jinkerson R.E."/>
            <person name="D'Adamo S."/>
            <person name="Posewitz M.C."/>
        </authorList>
    </citation>
    <scope>NUCLEOTIDE SEQUENCE</scope>
    <source>
        <strain evidence="6">GSL018</strain>
    </source>
</reference>
<feature type="region of interest" description="Disordered" evidence="4">
    <location>
        <begin position="851"/>
        <end position="884"/>
    </location>
</feature>
<dbReference type="AlphaFoldDB" id="A0A061R3G9"/>
<dbReference type="PANTHER" id="PTHR14146">
    <property type="entry name" value="EXOCYST COMPLEX COMPONENT 4"/>
    <property type="match status" value="1"/>
</dbReference>
<dbReference type="PANTHER" id="PTHR14146:SF0">
    <property type="entry name" value="EXOCYST COMPLEX COMPONENT 4"/>
    <property type="match status" value="1"/>
</dbReference>
<evidence type="ECO:0000256" key="1">
    <source>
        <dbReference type="ARBA" id="ARBA00022448"/>
    </source>
</evidence>
<evidence type="ECO:0000313" key="6">
    <source>
        <dbReference type="EMBL" id="JAC67467.1"/>
    </source>
</evidence>
<dbReference type="GO" id="GO:0090522">
    <property type="term" value="P:vesicle tethering involved in exocytosis"/>
    <property type="evidence" value="ECO:0007669"/>
    <property type="project" value="UniProtKB-UniRule"/>
</dbReference>
<dbReference type="GO" id="GO:0006612">
    <property type="term" value="P:protein targeting to membrane"/>
    <property type="evidence" value="ECO:0007669"/>
    <property type="project" value="UniProtKB-UniRule"/>
</dbReference>
<dbReference type="Pfam" id="PF04048">
    <property type="entry name" value="Sec8_N"/>
    <property type="match status" value="1"/>
</dbReference>
<feature type="region of interest" description="Disordered" evidence="4">
    <location>
        <begin position="174"/>
        <end position="202"/>
    </location>
</feature>
<evidence type="ECO:0000259" key="5">
    <source>
        <dbReference type="Pfam" id="PF04048"/>
    </source>
</evidence>